<dbReference type="VEuPathDB" id="TriTrypDB:TcBrA4_0004810"/>
<comment type="subcellular location">
    <subcellularLocation>
        <location evidence="1">Nucleus</location>
    </subcellularLocation>
</comment>
<dbReference type="PANTHER" id="PTHR46457:SF1">
    <property type="entry name" value="DNA REPAIR PROTEIN RAD51 HOMOLOG 4"/>
    <property type="match status" value="1"/>
</dbReference>
<dbReference type="VEuPathDB" id="TriTrypDB:TCDM_06101"/>
<dbReference type="AlphaFoldDB" id="A0A2V2WUK8"/>
<dbReference type="GO" id="GO:0042148">
    <property type="term" value="P:DNA strand invasion"/>
    <property type="evidence" value="ECO:0007669"/>
    <property type="project" value="TreeGrafter"/>
</dbReference>
<dbReference type="SUPFAM" id="SSF52540">
    <property type="entry name" value="P-loop containing nucleoside triphosphate hydrolases"/>
    <property type="match status" value="1"/>
</dbReference>
<dbReference type="VEuPathDB" id="TriTrypDB:C4B63_13g321"/>
<proteinExistence type="predicted"/>
<accession>A0A2V2WUK8</accession>
<dbReference type="VEuPathDB" id="TriTrypDB:C3747_58g12"/>
<dbReference type="PANTHER" id="PTHR46457">
    <property type="entry name" value="DNA REPAIR PROTEIN RAD51 HOMOLOG 4"/>
    <property type="match status" value="1"/>
</dbReference>
<dbReference type="OrthoDB" id="336321at2759"/>
<dbReference type="VEuPathDB" id="TriTrypDB:TcCL_ESM02618"/>
<comment type="caution">
    <text evidence="4">The sequence shown here is derived from an EMBL/GenBank/DDBJ whole genome shotgun (WGS) entry which is preliminary data.</text>
</comment>
<dbReference type="VEuPathDB" id="TriTrypDB:TcYC6_0079000"/>
<dbReference type="GO" id="GO:0033063">
    <property type="term" value="C:Rad51B-Rad51C-Rad51D-XRCC2 complex"/>
    <property type="evidence" value="ECO:0007669"/>
    <property type="project" value="TreeGrafter"/>
</dbReference>
<evidence type="ECO:0000256" key="1">
    <source>
        <dbReference type="ARBA" id="ARBA00004123"/>
    </source>
</evidence>
<sequence length="393" mass="42603">MAVMPPPWEALTAEDVSRRLAALAASASSVLEVGRCFSREAVFSTGSAAIDRLLPDGGVACGTVLEIFGPPAAGKSHLVQQMVAAFAARGSVQWTAAKRSRTAVGGNSVDRQQQQQQQQPHEEVEESKCGPCDWSVFLLVSDPSSVSPQHIHELLKKALASATANSVQCDGDADSLPSVMLKKIKFVPFKSPNDLLVFFRFLSRVEYFESCHHANRRRVLVVVDNVARLWEHPTCGATNHARHWMAAALVREVRNAILIGNGWRDVGSGEVEKRERHHHAHDASVSGQEISVDCRGGSVAVVFVNGCTSVYHRKLATERTLPSKPLGVPVWLAAAADVRLFVEPLCNADWFLQHDRSSGDVCGTQQSEHAARATMRVRLVKGGRTVGGEVTAV</sequence>
<evidence type="ECO:0000256" key="3">
    <source>
        <dbReference type="SAM" id="MobiDB-lite"/>
    </source>
</evidence>
<gene>
    <name evidence="4" type="ORF">C3747_58g12</name>
</gene>
<dbReference type="OMA" id="CATRATM"/>
<dbReference type="EMBL" id="PRFC01000058">
    <property type="protein sequence ID" value="PWV11533.1"/>
    <property type="molecule type" value="Genomic_DNA"/>
</dbReference>
<dbReference type="Gene3D" id="3.40.50.300">
    <property type="entry name" value="P-loop containing nucleotide triphosphate hydrolases"/>
    <property type="match status" value="1"/>
</dbReference>
<dbReference type="GO" id="GO:0000400">
    <property type="term" value="F:four-way junction DNA binding"/>
    <property type="evidence" value="ECO:0007669"/>
    <property type="project" value="TreeGrafter"/>
</dbReference>
<dbReference type="GO" id="GO:0005657">
    <property type="term" value="C:replication fork"/>
    <property type="evidence" value="ECO:0007669"/>
    <property type="project" value="TreeGrafter"/>
</dbReference>
<feature type="region of interest" description="Disordered" evidence="3">
    <location>
        <begin position="103"/>
        <end position="127"/>
    </location>
</feature>
<dbReference type="VEuPathDB" id="TriTrypDB:TcG_01210"/>
<dbReference type="VEuPathDB" id="TriTrypDB:TcCLB.511837.50"/>
<dbReference type="GO" id="GO:0000724">
    <property type="term" value="P:double-strand break repair via homologous recombination"/>
    <property type="evidence" value="ECO:0007669"/>
    <property type="project" value="TreeGrafter"/>
</dbReference>
<reference evidence="4 5" key="1">
    <citation type="journal article" date="2018" name="Microb. Genom.">
        <title>Expanding an expanded genome: long-read sequencing of Trypanosoma cruzi.</title>
        <authorList>
            <person name="Berna L."/>
            <person name="Rodriguez M."/>
            <person name="Chiribao M.L."/>
            <person name="Parodi-Talice A."/>
            <person name="Pita S."/>
            <person name="Rijo G."/>
            <person name="Alvarez-Valin F."/>
            <person name="Robello C."/>
        </authorList>
    </citation>
    <scope>NUCLEOTIDE SEQUENCE [LARGE SCALE GENOMIC DNA]</scope>
    <source>
        <strain evidence="4 5">TCC</strain>
    </source>
</reference>
<dbReference type="VEuPathDB" id="TriTrypDB:ECC02_008065"/>
<organism evidence="4 5">
    <name type="scientific">Trypanosoma cruzi</name>
    <dbReference type="NCBI Taxonomy" id="5693"/>
    <lineage>
        <taxon>Eukaryota</taxon>
        <taxon>Discoba</taxon>
        <taxon>Euglenozoa</taxon>
        <taxon>Kinetoplastea</taxon>
        <taxon>Metakinetoplastina</taxon>
        <taxon>Trypanosomatida</taxon>
        <taxon>Trypanosomatidae</taxon>
        <taxon>Trypanosoma</taxon>
        <taxon>Schizotrypanum</taxon>
    </lineage>
</organism>
<keyword evidence="2" id="KW-0539">Nucleus</keyword>
<dbReference type="VEuPathDB" id="TriTrypDB:TCSYLVIO_010074"/>
<dbReference type="GO" id="GO:0007131">
    <property type="term" value="P:reciprocal meiotic recombination"/>
    <property type="evidence" value="ECO:0007669"/>
    <property type="project" value="TreeGrafter"/>
</dbReference>
<evidence type="ECO:0000256" key="2">
    <source>
        <dbReference type="ARBA" id="ARBA00023242"/>
    </source>
</evidence>
<dbReference type="InterPro" id="IPR027417">
    <property type="entry name" value="P-loop_NTPase"/>
</dbReference>
<dbReference type="Proteomes" id="UP000246078">
    <property type="component" value="Unassembled WGS sequence"/>
</dbReference>
<dbReference type="VEuPathDB" id="TriTrypDB:BCY84_16264"/>
<dbReference type="GO" id="GO:0008094">
    <property type="term" value="F:ATP-dependent activity, acting on DNA"/>
    <property type="evidence" value="ECO:0007669"/>
    <property type="project" value="TreeGrafter"/>
</dbReference>
<evidence type="ECO:0000313" key="4">
    <source>
        <dbReference type="EMBL" id="PWV11533.1"/>
    </source>
</evidence>
<dbReference type="InterPro" id="IPR051988">
    <property type="entry name" value="HRR_RAD51_Paralog"/>
</dbReference>
<dbReference type="GO" id="GO:0005815">
    <property type="term" value="C:microtubule organizing center"/>
    <property type="evidence" value="ECO:0007669"/>
    <property type="project" value="TreeGrafter"/>
</dbReference>
<dbReference type="VEuPathDB" id="TriTrypDB:Tc_MARK_8615"/>
<evidence type="ECO:0000313" key="5">
    <source>
        <dbReference type="Proteomes" id="UP000246078"/>
    </source>
</evidence>
<dbReference type="GO" id="GO:0000723">
    <property type="term" value="P:telomere maintenance"/>
    <property type="evidence" value="ECO:0007669"/>
    <property type="project" value="TreeGrafter"/>
</dbReference>
<dbReference type="GO" id="GO:0003697">
    <property type="term" value="F:single-stranded DNA binding"/>
    <property type="evidence" value="ECO:0007669"/>
    <property type="project" value="TreeGrafter"/>
</dbReference>
<dbReference type="VEuPathDB" id="TriTrypDB:TcCLB.510123.30"/>
<protein>
    <submittedName>
        <fullName evidence="4">Putative DNA repair protein</fullName>
    </submittedName>
</protein>
<name>A0A2V2WUK8_TRYCR</name>